<organism evidence="1 2">
    <name type="scientific">Stutzerimonas xanthomarina</name>
    <dbReference type="NCBI Taxonomy" id="271420"/>
    <lineage>
        <taxon>Bacteria</taxon>
        <taxon>Pseudomonadati</taxon>
        <taxon>Pseudomonadota</taxon>
        <taxon>Gammaproteobacteria</taxon>
        <taxon>Pseudomonadales</taxon>
        <taxon>Pseudomonadaceae</taxon>
        <taxon>Stutzerimonas</taxon>
    </lineage>
</organism>
<gene>
    <name evidence="1" type="ORF">EGJ28_23245</name>
</gene>
<dbReference type="RefSeq" id="WP_125940488.1">
    <property type="nucleotide sequence ID" value="NZ_RHQL01000028.1"/>
</dbReference>
<sequence length="105" mass="11782">MITSNTREKDLEDVGLLFHAILRYGEAHADRLDRSIVSIGYSTLLTNADQAASWIASEHVEAGPDWDGCVWLERLEDTSEESLAAMLYADDVDVESAVLRWLSRQ</sequence>
<evidence type="ECO:0000313" key="1">
    <source>
        <dbReference type="EMBL" id="RRV03812.1"/>
    </source>
</evidence>
<name>A0A3R8V699_9GAMM</name>
<evidence type="ECO:0000313" key="2">
    <source>
        <dbReference type="Proteomes" id="UP000276506"/>
    </source>
</evidence>
<protein>
    <submittedName>
        <fullName evidence="1">Uncharacterized protein</fullName>
    </submittedName>
</protein>
<comment type="caution">
    <text evidence="1">The sequence shown here is derived from an EMBL/GenBank/DDBJ whole genome shotgun (WGS) entry which is preliminary data.</text>
</comment>
<accession>A0A3R8V699</accession>
<dbReference type="Proteomes" id="UP000276506">
    <property type="component" value="Unassembled WGS sequence"/>
</dbReference>
<reference evidence="1 2" key="1">
    <citation type="submission" date="2018-10" db="EMBL/GenBank/DDBJ databases">
        <title>Transmission dynamics of multidrug resistant bacteria on intensive care unit surfaces.</title>
        <authorList>
            <person name="D'Souza A.W."/>
            <person name="Potter R.F."/>
            <person name="Wallace M."/>
            <person name="Shupe A."/>
            <person name="Patel S."/>
            <person name="Sun S."/>
            <person name="Gul D."/>
            <person name="Kwon J.H."/>
            <person name="Andleeb S."/>
            <person name="Burnham C.-A.D."/>
            <person name="Dantas G."/>
        </authorList>
    </citation>
    <scope>NUCLEOTIDE SEQUENCE [LARGE SCALE GENOMIC DNA]</scope>
    <source>
        <strain evidence="1 2">PX_177</strain>
    </source>
</reference>
<dbReference type="EMBL" id="RHQL01000028">
    <property type="protein sequence ID" value="RRV03812.1"/>
    <property type="molecule type" value="Genomic_DNA"/>
</dbReference>
<dbReference type="AlphaFoldDB" id="A0A3R8V699"/>
<proteinExistence type="predicted"/>